<dbReference type="EMBL" id="JAAGAB010000003">
    <property type="protein sequence ID" value="NDV02412.1"/>
    <property type="molecule type" value="Genomic_DNA"/>
</dbReference>
<sequence>MIPIRAHAILDYVVGVLLILAPFALGFANGGAAMYVPVLLGAALLIYSALTRYPLSLLKAIPLGIHLGLDLFIGIILALSPWFFSFFELVWWPHVVVGVTAIVVVLLTDRKPVRDEPK</sequence>
<reference evidence="3 4" key="1">
    <citation type="submission" date="2020-02" db="EMBL/GenBank/DDBJ databases">
        <title>Pseudoroseicyclus tamarix, sp. nov., isolated from offshore sediment of a Tamarix chinensis forest.</title>
        <authorList>
            <person name="Gai Y."/>
        </authorList>
    </citation>
    <scope>NUCLEOTIDE SEQUENCE [LARGE SCALE GENOMIC DNA]</scope>
    <source>
        <strain evidence="3 4">CLL3-39</strain>
    </source>
</reference>
<feature type="domain" description="SPW repeat-containing integral membrane" evidence="2">
    <location>
        <begin position="7"/>
        <end position="104"/>
    </location>
</feature>
<organism evidence="3 4">
    <name type="scientific">Pseudoroseicyclus tamaricis</name>
    <dbReference type="NCBI Taxonomy" id="2705421"/>
    <lineage>
        <taxon>Bacteria</taxon>
        <taxon>Pseudomonadati</taxon>
        <taxon>Pseudomonadota</taxon>
        <taxon>Alphaproteobacteria</taxon>
        <taxon>Rhodobacterales</taxon>
        <taxon>Paracoccaceae</taxon>
        <taxon>Pseudoroseicyclus</taxon>
    </lineage>
</organism>
<dbReference type="InterPro" id="IPR005530">
    <property type="entry name" value="SPW"/>
</dbReference>
<keyword evidence="1" id="KW-1133">Transmembrane helix</keyword>
<feature type="transmembrane region" description="Helical" evidence="1">
    <location>
        <begin position="90"/>
        <end position="108"/>
    </location>
</feature>
<proteinExistence type="predicted"/>
<keyword evidence="1" id="KW-0812">Transmembrane</keyword>
<dbReference type="Proteomes" id="UP000474757">
    <property type="component" value="Unassembled WGS sequence"/>
</dbReference>
<dbReference type="AlphaFoldDB" id="A0A6B2K3N2"/>
<gene>
    <name evidence="3" type="ORF">GZA08_15685</name>
</gene>
<evidence type="ECO:0000256" key="1">
    <source>
        <dbReference type="SAM" id="Phobius"/>
    </source>
</evidence>
<protein>
    <recommendedName>
        <fullName evidence="2">SPW repeat-containing integral membrane domain-containing protein</fullName>
    </recommendedName>
</protein>
<name>A0A6B2K3N2_9RHOB</name>
<dbReference type="Pfam" id="PF03779">
    <property type="entry name" value="SPW"/>
    <property type="match status" value="1"/>
</dbReference>
<evidence type="ECO:0000313" key="4">
    <source>
        <dbReference type="Proteomes" id="UP000474757"/>
    </source>
</evidence>
<feature type="transmembrane region" description="Helical" evidence="1">
    <location>
        <begin position="9"/>
        <end position="28"/>
    </location>
</feature>
<keyword evidence="4" id="KW-1185">Reference proteome</keyword>
<comment type="caution">
    <text evidence="3">The sequence shown here is derived from an EMBL/GenBank/DDBJ whole genome shotgun (WGS) entry which is preliminary data.</text>
</comment>
<feature type="transmembrane region" description="Helical" evidence="1">
    <location>
        <begin position="34"/>
        <end position="51"/>
    </location>
</feature>
<feature type="transmembrane region" description="Helical" evidence="1">
    <location>
        <begin position="63"/>
        <end position="84"/>
    </location>
</feature>
<accession>A0A6B2K3N2</accession>
<evidence type="ECO:0000259" key="2">
    <source>
        <dbReference type="Pfam" id="PF03779"/>
    </source>
</evidence>
<evidence type="ECO:0000313" key="3">
    <source>
        <dbReference type="EMBL" id="NDV02412.1"/>
    </source>
</evidence>
<dbReference type="RefSeq" id="WP_163895303.1">
    <property type="nucleotide sequence ID" value="NZ_JAAFYS010000003.1"/>
</dbReference>
<keyword evidence="1" id="KW-0472">Membrane</keyword>